<dbReference type="AlphaFoldDB" id="A0AA39TPM3"/>
<dbReference type="PANTHER" id="PTHR42791">
    <property type="entry name" value="GNAT FAMILY ACETYLTRANSFERASE"/>
    <property type="match status" value="1"/>
</dbReference>
<dbReference type="CDD" id="cd04301">
    <property type="entry name" value="NAT_SF"/>
    <property type="match status" value="1"/>
</dbReference>
<sequence length="223" mass="24649">MPLQLRPATEGDFLTLGRISKRAFPHASGLLFPTHLRQGTSSPTNISDDDDEVRWRAARMLSRWKLGSPAYVVVDVSGGSGDPSNKEEVVVGFAQWQEPGVKDPLKARGGAPHLLPATLDQDLIADLMERLPSEEKKAMEGYETADMYYLLMLAVDPSHQRRGVGKMLLRHGIDQATAEGKKVYLTATPEGKPLYLSHGMKQTGEFDLFGISNYVMVYDKECS</sequence>
<dbReference type="SUPFAM" id="SSF55729">
    <property type="entry name" value="Acyl-CoA N-acyltransferases (Nat)"/>
    <property type="match status" value="1"/>
</dbReference>
<name>A0AA39TPM3_9PEZI</name>
<keyword evidence="3" id="KW-1185">Reference proteome</keyword>
<gene>
    <name evidence="2" type="ORF">B0T17DRAFT_499511</name>
</gene>
<dbReference type="Pfam" id="PF00583">
    <property type="entry name" value="Acetyltransf_1"/>
    <property type="match status" value="1"/>
</dbReference>
<dbReference type="InterPro" id="IPR000182">
    <property type="entry name" value="GNAT_dom"/>
</dbReference>
<dbReference type="GO" id="GO:0016747">
    <property type="term" value="F:acyltransferase activity, transferring groups other than amino-acyl groups"/>
    <property type="evidence" value="ECO:0007669"/>
    <property type="project" value="InterPro"/>
</dbReference>
<organism evidence="2 3">
    <name type="scientific">Bombardia bombarda</name>
    <dbReference type="NCBI Taxonomy" id="252184"/>
    <lineage>
        <taxon>Eukaryota</taxon>
        <taxon>Fungi</taxon>
        <taxon>Dikarya</taxon>
        <taxon>Ascomycota</taxon>
        <taxon>Pezizomycotina</taxon>
        <taxon>Sordariomycetes</taxon>
        <taxon>Sordariomycetidae</taxon>
        <taxon>Sordariales</taxon>
        <taxon>Lasiosphaeriaceae</taxon>
        <taxon>Bombardia</taxon>
    </lineage>
</organism>
<evidence type="ECO:0000313" key="2">
    <source>
        <dbReference type="EMBL" id="KAK0612516.1"/>
    </source>
</evidence>
<dbReference type="InterPro" id="IPR052523">
    <property type="entry name" value="Trichothecene_AcTrans"/>
</dbReference>
<accession>A0AA39TPM3</accession>
<dbReference type="InterPro" id="IPR016181">
    <property type="entry name" value="Acyl_CoA_acyltransferase"/>
</dbReference>
<evidence type="ECO:0000313" key="3">
    <source>
        <dbReference type="Proteomes" id="UP001174934"/>
    </source>
</evidence>
<protein>
    <submittedName>
        <fullName evidence="2">Acyl-CoA N-acyltransferase</fullName>
    </submittedName>
</protein>
<reference evidence="2" key="1">
    <citation type="submission" date="2023-06" db="EMBL/GenBank/DDBJ databases">
        <title>Genome-scale phylogeny and comparative genomics of the fungal order Sordariales.</title>
        <authorList>
            <consortium name="Lawrence Berkeley National Laboratory"/>
            <person name="Hensen N."/>
            <person name="Bonometti L."/>
            <person name="Westerberg I."/>
            <person name="Brannstrom I.O."/>
            <person name="Guillou S."/>
            <person name="Cros-Aarteil S."/>
            <person name="Calhoun S."/>
            <person name="Haridas S."/>
            <person name="Kuo A."/>
            <person name="Mondo S."/>
            <person name="Pangilinan J."/>
            <person name="Riley R."/>
            <person name="LaButti K."/>
            <person name="Andreopoulos B."/>
            <person name="Lipzen A."/>
            <person name="Chen C."/>
            <person name="Yanf M."/>
            <person name="Daum C."/>
            <person name="Ng V."/>
            <person name="Clum A."/>
            <person name="Steindorff A."/>
            <person name="Ohm R."/>
            <person name="Martin F."/>
            <person name="Silar P."/>
            <person name="Natvig D."/>
            <person name="Lalanne C."/>
            <person name="Gautier V."/>
            <person name="Ament-velasquez S.L."/>
            <person name="Kruys A."/>
            <person name="Hutchinson M.I."/>
            <person name="Powell A.J."/>
            <person name="Barry K."/>
            <person name="Miller A.N."/>
            <person name="Grigoriev I.V."/>
            <person name="Debuchy R."/>
            <person name="Gladieux P."/>
            <person name="Thoren M.H."/>
            <person name="Johannesson H."/>
        </authorList>
    </citation>
    <scope>NUCLEOTIDE SEQUENCE</scope>
    <source>
        <strain evidence="2">SMH3391-2</strain>
    </source>
</reference>
<dbReference type="EMBL" id="JAULSR010000009">
    <property type="protein sequence ID" value="KAK0612516.1"/>
    <property type="molecule type" value="Genomic_DNA"/>
</dbReference>
<dbReference type="Gene3D" id="3.40.630.30">
    <property type="match status" value="1"/>
</dbReference>
<proteinExistence type="predicted"/>
<feature type="domain" description="N-acetyltransferase" evidence="1">
    <location>
        <begin position="149"/>
        <end position="221"/>
    </location>
</feature>
<comment type="caution">
    <text evidence="2">The sequence shown here is derived from an EMBL/GenBank/DDBJ whole genome shotgun (WGS) entry which is preliminary data.</text>
</comment>
<dbReference type="Proteomes" id="UP001174934">
    <property type="component" value="Unassembled WGS sequence"/>
</dbReference>
<dbReference type="PROSITE" id="PS51186">
    <property type="entry name" value="GNAT"/>
    <property type="match status" value="1"/>
</dbReference>
<evidence type="ECO:0000259" key="1">
    <source>
        <dbReference type="PROSITE" id="PS51186"/>
    </source>
</evidence>
<dbReference type="PANTHER" id="PTHR42791:SF2">
    <property type="entry name" value="N-ACETYLTRANSFERASE DOMAIN-CONTAINING PROTEIN"/>
    <property type="match status" value="1"/>
</dbReference>